<keyword evidence="1" id="KW-1133">Transmembrane helix</keyword>
<sequence length="367" mass="43125">MMLQEVYSFQKISYKRVLIHILFWLLVLAALILIYGINKPSYFMSFRNNLFYMPVHLVYFYSLAYYFIPKFLLKGRYIVFAFLVMFLAISLAFLTRIIDIFIVDPYIDKVLKAMGMQDEWMKIQGSFWEQFTNPYYLVNAIKGSNLIVWIAIAIKLFKLWYERRQAALQAELNFLKAQVHPHFLFNTLNNLYALTLNQSPKAPNIVLGLAEILRYMLYECDKEYISLKKDLEILESYIALEKLRYEDRLELNFSISGQVQEQLIAPLLLIPLVENAFKHGVSEQVGESWIKMDLSIQNQKLKFKIANSKPQTISNDRHIGNIGLSNVKKRLMLIYPDTHELKIKEDEDMFLIVLDIDLSRGNSNHEN</sequence>
<gene>
    <name evidence="3" type="ORF">GJJ64_13270</name>
</gene>
<dbReference type="PANTHER" id="PTHR34220">
    <property type="entry name" value="SENSOR HISTIDINE KINASE YPDA"/>
    <property type="match status" value="1"/>
</dbReference>
<evidence type="ECO:0000256" key="1">
    <source>
        <dbReference type="SAM" id="Phobius"/>
    </source>
</evidence>
<feature type="domain" description="Signal transduction histidine kinase internal region" evidence="2">
    <location>
        <begin position="170"/>
        <end position="249"/>
    </location>
</feature>
<protein>
    <submittedName>
        <fullName evidence="3">Histidine kinase</fullName>
    </submittedName>
</protein>
<keyword evidence="1" id="KW-0812">Transmembrane</keyword>
<dbReference type="Proteomes" id="UP000462931">
    <property type="component" value="Unassembled WGS sequence"/>
</dbReference>
<dbReference type="PANTHER" id="PTHR34220:SF7">
    <property type="entry name" value="SENSOR HISTIDINE KINASE YPDA"/>
    <property type="match status" value="1"/>
</dbReference>
<evidence type="ECO:0000313" key="4">
    <source>
        <dbReference type="Proteomes" id="UP000462931"/>
    </source>
</evidence>
<evidence type="ECO:0000313" key="3">
    <source>
        <dbReference type="EMBL" id="MRX48162.1"/>
    </source>
</evidence>
<dbReference type="GO" id="GO:0016020">
    <property type="term" value="C:membrane"/>
    <property type="evidence" value="ECO:0007669"/>
    <property type="project" value="InterPro"/>
</dbReference>
<keyword evidence="3" id="KW-0808">Transferase</keyword>
<feature type="transmembrane region" description="Helical" evidence="1">
    <location>
        <begin position="21"/>
        <end position="38"/>
    </location>
</feature>
<keyword evidence="4" id="KW-1185">Reference proteome</keyword>
<dbReference type="InterPro" id="IPR010559">
    <property type="entry name" value="Sig_transdc_His_kin_internal"/>
</dbReference>
<comment type="caution">
    <text evidence="3">The sequence shown here is derived from an EMBL/GenBank/DDBJ whole genome shotgun (WGS) entry which is preliminary data.</text>
</comment>
<dbReference type="AlphaFoldDB" id="A0A7K0FQN8"/>
<name>A0A7K0FQN8_9SPHI</name>
<feature type="transmembrane region" description="Helical" evidence="1">
    <location>
        <begin position="135"/>
        <end position="157"/>
    </location>
</feature>
<dbReference type="InterPro" id="IPR050640">
    <property type="entry name" value="Bact_2-comp_sensor_kinase"/>
</dbReference>
<dbReference type="EMBL" id="WKJI01000003">
    <property type="protein sequence ID" value="MRX48162.1"/>
    <property type="molecule type" value="Genomic_DNA"/>
</dbReference>
<dbReference type="Gene3D" id="3.30.565.10">
    <property type="entry name" value="Histidine kinase-like ATPase, C-terminal domain"/>
    <property type="match status" value="1"/>
</dbReference>
<keyword evidence="3" id="KW-0418">Kinase</keyword>
<accession>A0A7K0FQN8</accession>
<reference evidence="3 4" key="1">
    <citation type="submission" date="2019-11" db="EMBL/GenBank/DDBJ databases">
        <authorList>
            <person name="Cheng Q."/>
            <person name="Yang Z."/>
        </authorList>
    </citation>
    <scope>NUCLEOTIDE SEQUENCE [LARGE SCALE GENOMIC DNA]</scope>
    <source>
        <strain evidence="3 4">HX-22-1</strain>
    </source>
</reference>
<feature type="transmembrane region" description="Helical" evidence="1">
    <location>
        <begin position="50"/>
        <end position="68"/>
    </location>
</feature>
<dbReference type="GO" id="GO:0000155">
    <property type="term" value="F:phosphorelay sensor kinase activity"/>
    <property type="evidence" value="ECO:0007669"/>
    <property type="project" value="InterPro"/>
</dbReference>
<keyword evidence="1" id="KW-0472">Membrane</keyword>
<organism evidence="3 4">
    <name type="scientific">Pedobacter puniceum</name>
    <dbReference type="NCBI Taxonomy" id="2666136"/>
    <lineage>
        <taxon>Bacteria</taxon>
        <taxon>Pseudomonadati</taxon>
        <taxon>Bacteroidota</taxon>
        <taxon>Sphingobacteriia</taxon>
        <taxon>Sphingobacteriales</taxon>
        <taxon>Sphingobacteriaceae</taxon>
        <taxon>Pedobacter</taxon>
    </lineage>
</organism>
<proteinExistence type="predicted"/>
<dbReference type="InterPro" id="IPR036890">
    <property type="entry name" value="HATPase_C_sf"/>
</dbReference>
<feature type="transmembrane region" description="Helical" evidence="1">
    <location>
        <begin position="77"/>
        <end position="98"/>
    </location>
</feature>
<dbReference type="Pfam" id="PF06580">
    <property type="entry name" value="His_kinase"/>
    <property type="match status" value="1"/>
</dbReference>
<evidence type="ECO:0000259" key="2">
    <source>
        <dbReference type="Pfam" id="PF06580"/>
    </source>
</evidence>